<dbReference type="EMBL" id="OC856046">
    <property type="protein sequence ID" value="CAD7623116.1"/>
    <property type="molecule type" value="Genomic_DNA"/>
</dbReference>
<keyword evidence="3" id="KW-0677">Repeat</keyword>
<reference evidence="10" key="1">
    <citation type="submission" date="2020-11" db="EMBL/GenBank/DDBJ databases">
        <authorList>
            <person name="Tran Van P."/>
        </authorList>
    </citation>
    <scope>NUCLEOTIDE SEQUENCE</scope>
</reference>
<evidence type="ECO:0000256" key="8">
    <source>
        <dbReference type="SAM" id="MobiDB-lite"/>
    </source>
</evidence>
<name>A0A7R9PWA1_9ACAR</name>
<keyword evidence="4 7" id="KW-0863">Zinc-finger</keyword>
<dbReference type="SUPFAM" id="SSF57667">
    <property type="entry name" value="beta-beta-alpha zinc fingers"/>
    <property type="match status" value="1"/>
</dbReference>
<organism evidence="10">
    <name type="scientific">Medioppia subpectinata</name>
    <dbReference type="NCBI Taxonomy" id="1979941"/>
    <lineage>
        <taxon>Eukaryota</taxon>
        <taxon>Metazoa</taxon>
        <taxon>Ecdysozoa</taxon>
        <taxon>Arthropoda</taxon>
        <taxon>Chelicerata</taxon>
        <taxon>Arachnida</taxon>
        <taxon>Acari</taxon>
        <taxon>Acariformes</taxon>
        <taxon>Sarcoptiformes</taxon>
        <taxon>Oribatida</taxon>
        <taxon>Brachypylina</taxon>
        <taxon>Oppioidea</taxon>
        <taxon>Oppiidae</taxon>
        <taxon>Medioppia</taxon>
    </lineage>
</organism>
<evidence type="ECO:0000256" key="5">
    <source>
        <dbReference type="ARBA" id="ARBA00022833"/>
    </source>
</evidence>
<proteinExistence type="predicted"/>
<evidence type="ECO:0000313" key="10">
    <source>
        <dbReference type="EMBL" id="CAD7623116.1"/>
    </source>
</evidence>
<evidence type="ECO:0000256" key="6">
    <source>
        <dbReference type="ARBA" id="ARBA00023242"/>
    </source>
</evidence>
<dbReference type="GO" id="GO:0008270">
    <property type="term" value="F:zinc ion binding"/>
    <property type="evidence" value="ECO:0007669"/>
    <property type="project" value="UniProtKB-KW"/>
</dbReference>
<evidence type="ECO:0000256" key="3">
    <source>
        <dbReference type="ARBA" id="ARBA00022737"/>
    </source>
</evidence>
<evidence type="ECO:0000256" key="2">
    <source>
        <dbReference type="ARBA" id="ARBA00022723"/>
    </source>
</evidence>
<dbReference type="PANTHER" id="PTHR24406">
    <property type="entry name" value="TRANSCRIPTIONAL REPRESSOR CTCFL-RELATED"/>
    <property type="match status" value="1"/>
</dbReference>
<evidence type="ECO:0000256" key="4">
    <source>
        <dbReference type="ARBA" id="ARBA00022771"/>
    </source>
</evidence>
<keyword evidence="2" id="KW-0479">Metal-binding</keyword>
<dbReference type="SMART" id="SM00355">
    <property type="entry name" value="ZnF_C2H2"/>
    <property type="match status" value="5"/>
</dbReference>
<keyword evidence="11" id="KW-1185">Reference proteome</keyword>
<sequence>MTILTTQPTKKINMRTILTIKPLPFSWPSAIDDLIASLIKLDNALMKEKFKESPIAWMVTAHLIVPPKCQSCNKGICNQVNKTQSTKYEYWNCNFSKCNASRVIDRPPIFSGPKFDIPSSKLLFIIYYWSIQVDVEDLIKSGQIEMGTEKIFNVWQQLQRVCSFALRTKDSTLGTKTKDVEIASVRLSNFMILGAMETYTNRVKFSVVTLSHITETEGKQLIIEPFVKWITRGTTVKTCEPKFLALKEYGFNVVLVPKSVFMAQAINTTDSTRVKSISGYMTHHLMKFFKEFELNSLTDSLLGNILDELLWRERYGSNPFTAFYSIIKHISEQCGLQKYDSIPLSATFGTPPPARPPPSGLQTYSGANRQPNRLLNPIQPLNETNSVFVDEYYYSSTQLKKEFAKNDAPEEELAKDSLQCHLCQMFFNNILIIKHLVEHLEVERGGRVRKGDNNETECKHCLRFFNNRTLHMHEELTSLKVIPYSCRICIVPFYARQPFIQHMKTSHYAGEMPYYCDICSYRSSFQKNLLDHFEAKHSNTSQLMCPFCIRVFHLSKFKNLSQFVYRHLQTHYAIASVYDCDKCVLTFISKPDLKEHCFKGHNPSAAVDEKFEIETFVVQEEDRQLCVRAREEELFTPFLPTFANNGLMPLINSNTETTDDNDNNFEMSYTPDISDFLSMEPVCHISLNEDNMPFENFILPVDCDYSEKQLTQMLSASFQLKPNSEDVEEGVKTEILFNDKTTVSFTEHTAGAHSTPKQLVNENTVHRLYSQFVTYDVRCGDSDCNFTATDGNQMAIHMIKENHFISICKPLHETTQQLGNDLKQNLDNNLTQESAPDLAQDMPQEVTEQSTEEIRDKENDNKSVVKIEKEVEEKTDERVDERDEQKVDEMSERVDQKVEETTD</sequence>
<keyword evidence="6" id="KW-0539">Nucleus</keyword>
<dbReference type="OrthoDB" id="6514861at2759"/>
<evidence type="ECO:0000313" key="11">
    <source>
        <dbReference type="Proteomes" id="UP000759131"/>
    </source>
</evidence>
<dbReference type="PROSITE" id="PS00028">
    <property type="entry name" value="ZINC_FINGER_C2H2_1"/>
    <property type="match status" value="2"/>
</dbReference>
<keyword evidence="5" id="KW-0862">Zinc</keyword>
<feature type="region of interest" description="Disordered" evidence="8">
    <location>
        <begin position="833"/>
        <end position="903"/>
    </location>
</feature>
<dbReference type="GO" id="GO:0005634">
    <property type="term" value="C:nucleus"/>
    <property type="evidence" value="ECO:0007669"/>
    <property type="project" value="UniProtKB-SubCell"/>
</dbReference>
<dbReference type="Proteomes" id="UP000759131">
    <property type="component" value="Unassembled WGS sequence"/>
</dbReference>
<dbReference type="InterPro" id="IPR050888">
    <property type="entry name" value="ZnF_C2H2-type_TF"/>
</dbReference>
<dbReference type="PROSITE" id="PS50157">
    <property type="entry name" value="ZINC_FINGER_C2H2_2"/>
    <property type="match status" value="1"/>
</dbReference>
<dbReference type="Gene3D" id="3.30.160.60">
    <property type="entry name" value="Classic Zinc Finger"/>
    <property type="match status" value="1"/>
</dbReference>
<evidence type="ECO:0000256" key="7">
    <source>
        <dbReference type="PROSITE-ProRule" id="PRU00042"/>
    </source>
</evidence>
<evidence type="ECO:0000256" key="1">
    <source>
        <dbReference type="ARBA" id="ARBA00004123"/>
    </source>
</evidence>
<dbReference type="EMBL" id="CAJPIZ010001471">
    <property type="protein sequence ID" value="CAG2103546.1"/>
    <property type="molecule type" value="Genomic_DNA"/>
</dbReference>
<evidence type="ECO:0000259" key="9">
    <source>
        <dbReference type="PROSITE" id="PS50157"/>
    </source>
</evidence>
<gene>
    <name evidence="10" type="ORF">OSB1V03_LOCUS3576</name>
</gene>
<dbReference type="AlphaFoldDB" id="A0A7R9PWA1"/>
<feature type="compositionally biased region" description="Basic and acidic residues" evidence="8">
    <location>
        <begin position="852"/>
        <end position="903"/>
    </location>
</feature>
<protein>
    <recommendedName>
        <fullName evidence="9">C2H2-type domain-containing protein</fullName>
    </recommendedName>
</protein>
<comment type="subcellular location">
    <subcellularLocation>
        <location evidence="1">Nucleus</location>
    </subcellularLocation>
</comment>
<dbReference type="InterPro" id="IPR036236">
    <property type="entry name" value="Znf_C2H2_sf"/>
</dbReference>
<accession>A0A7R9PWA1</accession>
<feature type="domain" description="C2H2-type" evidence="9">
    <location>
        <begin position="484"/>
        <end position="513"/>
    </location>
</feature>
<dbReference type="InterPro" id="IPR013087">
    <property type="entry name" value="Znf_C2H2_type"/>
</dbReference>